<protein>
    <recommendedName>
        <fullName evidence="4">Secreted protein</fullName>
    </recommendedName>
</protein>
<evidence type="ECO:0000313" key="3">
    <source>
        <dbReference type="Proteomes" id="UP001058003"/>
    </source>
</evidence>
<sequence length="149" mass="15871">MRDTRPSTNSIKKSKKSKVSIGVAATVLAAATAVIATPGAAWAAYDSVYCDVSFPSKTTCVTTPDIYPHSSQYWLRYRLPSLTAVKLVDRTTGTVVAQTGSGLTANDAWHTYYGLNASHKYRLEVAVGFSAGGRSRLANCTTRPDGSSC</sequence>
<dbReference type="EMBL" id="CP073767">
    <property type="protein sequence ID" value="UWZ52765.1"/>
    <property type="molecule type" value="Genomic_DNA"/>
</dbReference>
<feature type="signal peptide" evidence="1">
    <location>
        <begin position="1"/>
        <end position="43"/>
    </location>
</feature>
<reference evidence="2" key="1">
    <citation type="submission" date="2021-04" db="EMBL/GenBank/DDBJ databases">
        <title>Dactylosporangium aurantiacum NRRL B-8018 full assembly.</title>
        <authorList>
            <person name="Hartkoorn R.C."/>
            <person name="Beaudoing E."/>
            <person name="Hot D."/>
        </authorList>
    </citation>
    <scope>NUCLEOTIDE SEQUENCE</scope>
    <source>
        <strain evidence="2">NRRL B-8018</strain>
    </source>
</reference>
<dbReference type="AlphaFoldDB" id="A0A9Q9MFM4"/>
<keyword evidence="3" id="KW-1185">Reference proteome</keyword>
<evidence type="ECO:0000256" key="1">
    <source>
        <dbReference type="SAM" id="SignalP"/>
    </source>
</evidence>
<name>A0A9Q9MFM4_9ACTN</name>
<keyword evidence="1" id="KW-0732">Signal</keyword>
<evidence type="ECO:0000313" key="2">
    <source>
        <dbReference type="EMBL" id="UWZ52765.1"/>
    </source>
</evidence>
<gene>
    <name evidence="2" type="ORF">Daura_40060</name>
</gene>
<feature type="chain" id="PRO_5040309518" description="Secreted protein" evidence="1">
    <location>
        <begin position="44"/>
        <end position="149"/>
    </location>
</feature>
<proteinExistence type="predicted"/>
<dbReference type="Proteomes" id="UP001058003">
    <property type="component" value="Chromosome"/>
</dbReference>
<dbReference type="KEGG" id="daur:Daura_40060"/>
<accession>A0A9Q9MFM4</accession>
<evidence type="ECO:0008006" key="4">
    <source>
        <dbReference type="Google" id="ProtNLM"/>
    </source>
</evidence>
<organism evidence="2 3">
    <name type="scientific">Dactylosporangium aurantiacum</name>
    <dbReference type="NCBI Taxonomy" id="35754"/>
    <lineage>
        <taxon>Bacteria</taxon>
        <taxon>Bacillati</taxon>
        <taxon>Actinomycetota</taxon>
        <taxon>Actinomycetes</taxon>
        <taxon>Micromonosporales</taxon>
        <taxon>Micromonosporaceae</taxon>
        <taxon>Dactylosporangium</taxon>
    </lineage>
</organism>
<dbReference type="RefSeq" id="WP_156089528.1">
    <property type="nucleotide sequence ID" value="NZ_CP073767.1"/>
</dbReference>